<comment type="caution">
    <text evidence="1">The sequence shown here is derived from an EMBL/GenBank/DDBJ whole genome shotgun (WGS) entry which is preliminary data.</text>
</comment>
<gene>
    <name evidence="1" type="ORF">BJG266_LOCUS41944</name>
    <name evidence="2" type="ORF">QVE165_LOCUS58824</name>
</gene>
<name>A0A815RK81_9BILA</name>
<dbReference type="AlphaFoldDB" id="A0A815RK81"/>
<evidence type="ECO:0000313" key="4">
    <source>
        <dbReference type="Proteomes" id="UP000663877"/>
    </source>
</evidence>
<sequence>LSAPSLVFFIGNSNLHDENKPSIEVFEASTANTPRAIEAINENNF</sequence>
<dbReference type="EMBL" id="CAJNOM010002817">
    <property type="protein sequence ID" value="CAF1638016.1"/>
    <property type="molecule type" value="Genomic_DNA"/>
</dbReference>
<dbReference type="EMBL" id="CAJNOI010002495">
    <property type="protein sequence ID" value="CAF1478805.1"/>
    <property type="molecule type" value="Genomic_DNA"/>
</dbReference>
<reference evidence="1" key="1">
    <citation type="submission" date="2021-02" db="EMBL/GenBank/DDBJ databases">
        <authorList>
            <person name="Nowell W R."/>
        </authorList>
    </citation>
    <scope>NUCLEOTIDE SEQUENCE</scope>
</reference>
<evidence type="ECO:0000313" key="1">
    <source>
        <dbReference type="EMBL" id="CAF1478805.1"/>
    </source>
</evidence>
<dbReference type="Proteomes" id="UP000663877">
    <property type="component" value="Unassembled WGS sequence"/>
</dbReference>
<evidence type="ECO:0000313" key="2">
    <source>
        <dbReference type="EMBL" id="CAF1638016.1"/>
    </source>
</evidence>
<evidence type="ECO:0000313" key="3">
    <source>
        <dbReference type="Proteomes" id="UP000663832"/>
    </source>
</evidence>
<accession>A0A815RK81</accession>
<dbReference type="Proteomes" id="UP000663832">
    <property type="component" value="Unassembled WGS sequence"/>
</dbReference>
<proteinExistence type="predicted"/>
<keyword evidence="3" id="KW-1185">Reference proteome</keyword>
<organism evidence="1 4">
    <name type="scientific">Adineta steineri</name>
    <dbReference type="NCBI Taxonomy" id="433720"/>
    <lineage>
        <taxon>Eukaryota</taxon>
        <taxon>Metazoa</taxon>
        <taxon>Spiralia</taxon>
        <taxon>Gnathifera</taxon>
        <taxon>Rotifera</taxon>
        <taxon>Eurotatoria</taxon>
        <taxon>Bdelloidea</taxon>
        <taxon>Adinetida</taxon>
        <taxon>Adinetidae</taxon>
        <taxon>Adineta</taxon>
    </lineage>
</organism>
<protein>
    <submittedName>
        <fullName evidence="1">Uncharacterized protein</fullName>
    </submittedName>
</protein>
<feature type="non-terminal residue" evidence="1">
    <location>
        <position position="1"/>
    </location>
</feature>